<feature type="transmembrane region" description="Helical" evidence="10">
    <location>
        <begin position="191"/>
        <end position="212"/>
    </location>
</feature>
<keyword evidence="7 10" id="KW-1133">Transmembrane helix</keyword>
<keyword evidence="2 10" id="KW-0813">Transport</keyword>
<protein>
    <submittedName>
        <fullName evidence="12">Oligopeptide ABC transporter, permease protein OppC</fullName>
    </submittedName>
</protein>
<comment type="caution">
    <text evidence="12">The sequence shown here is derived from an EMBL/GenBank/DDBJ whole genome shotgun (WGS) entry which is preliminary data.</text>
</comment>
<dbReference type="InterPro" id="IPR000515">
    <property type="entry name" value="MetI-like"/>
</dbReference>
<feature type="transmembrane region" description="Helical" evidence="10">
    <location>
        <begin position="84"/>
        <end position="110"/>
    </location>
</feature>
<dbReference type="GO" id="GO:0055085">
    <property type="term" value="P:transmembrane transport"/>
    <property type="evidence" value="ECO:0007669"/>
    <property type="project" value="InterPro"/>
</dbReference>
<dbReference type="HOGENOM" id="CLU_028518_1_0_9"/>
<dbReference type="STRING" id="553973.CLOHYLEM_05129"/>
<evidence type="ECO:0000256" key="10">
    <source>
        <dbReference type="RuleBase" id="RU363032"/>
    </source>
</evidence>
<evidence type="ECO:0000313" key="13">
    <source>
        <dbReference type="Proteomes" id="UP000004893"/>
    </source>
</evidence>
<feature type="transmembrane region" description="Helical" evidence="10">
    <location>
        <begin position="254"/>
        <end position="274"/>
    </location>
</feature>
<dbReference type="eggNOG" id="COG1173">
    <property type="taxonomic scope" value="Bacteria"/>
</dbReference>
<dbReference type="GO" id="GO:0015833">
    <property type="term" value="P:peptide transport"/>
    <property type="evidence" value="ECO:0007669"/>
    <property type="project" value="UniProtKB-KW"/>
</dbReference>
<comment type="subcellular location">
    <subcellularLocation>
        <location evidence="1 10">Cell membrane</location>
        <topology evidence="1 10">Multi-pass membrane protein</topology>
    </subcellularLocation>
</comment>
<dbReference type="CDD" id="cd06261">
    <property type="entry name" value="TM_PBP2"/>
    <property type="match status" value="1"/>
</dbReference>
<dbReference type="Pfam" id="PF12911">
    <property type="entry name" value="OppC_N"/>
    <property type="match status" value="1"/>
</dbReference>
<name>C0BZ90_9FIRM</name>
<reference evidence="12" key="1">
    <citation type="submission" date="2009-02" db="EMBL/GenBank/DDBJ databases">
        <authorList>
            <person name="Fulton L."/>
            <person name="Clifton S."/>
            <person name="Fulton B."/>
            <person name="Xu J."/>
            <person name="Minx P."/>
            <person name="Pepin K.H."/>
            <person name="Johnson M."/>
            <person name="Bhonagiri V."/>
            <person name="Nash W.E."/>
            <person name="Mardis E.R."/>
            <person name="Wilson R.K."/>
        </authorList>
    </citation>
    <scope>NUCLEOTIDE SEQUENCE [LARGE SCALE GENOMIC DNA]</scope>
    <source>
        <strain evidence="12">DSM 15053</strain>
    </source>
</reference>
<evidence type="ECO:0000256" key="3">
    <source>
        <dbReference type="ARBA" id="ARBA00022475"/>
    </source>
</evidence>
<evidence type="ECO:0000256" key="5">
    <source>
        <dbReference type="ARBA" id="ARBA00022856"/>
    </source>
</evidence>
<comment type="similarity">
    <text evidence="9">Belongs to the binding-protein-dependent transport system permease family. OppBC subfamily.</text>
</comment>
<accession>C0BZ90</accession>
<dbReference type="PANTHER" id="PTHR43386:SF24">
    <property type="entry name" value="OLIGOPEPTIDE TRANSPORT SYSTEM PERMEASE PROTEIN AMID"/>
    <property type="match status" value="1"/>
</dbReference>
<evidence type="ECO:0000259" key="11">
    <source>
        <dbReference type="PROSITE" id="PS50928"/>
    </source>
</evidence>
<feature type="domain" description="ABC transmembrane type-1" evidence="11">
    <location>
        <begin position="82"/>
        <end position="271"/>
    </location>
</feature>
<dbReference type="EMBL" id="ABYI02000019">
    <property type="protein sequence ID" value="EEG74468.1"/>
    <property type="molecule type" value="Genomic_DNA"/>
</dbReference>
<dbReference type="Proteomes" id="UP000004893">
    <property type="component" value="Unassembled WGS sequence"/>
</dbReference>
<evidence type="ECO:0000256" key="1">
    <source>
        <dbReference type="ARBA" id="ARBA00004651"/>
    </source>
</evidence>
<dbReference type="AlphaFoldDB" id="C0BZ90"/>
<dbReference type="PROSITE" id="PS50928">
    <property type="entry name" value="ABC_TM1"/>
    <property type="match status" value="1"/>
</dbReference>
<organism evidence="12 13">
    <name type="scientific">[Clostridium] hylemonae DSM 15053</name>
    <dbReference type="NCBI Taxonomy" id="553973"/>
    <lineage>
        <taxon>Bacteria</taxon>
        <taxon>Bacillati</taxon>
        <taxon>Bacillota</taxon>
        <taxon>Clostridia</taxon>
        <taxon>Lachnospirales</taxon>
        <taxon>Lachnospiraceae</taxon>
    </lineage>
</organism>
<reference evidence="12" key="2">
    <citation type="submission" date="2013-06" db="EMBL/GenBank/DDBJ databases">
        <title>Draft genome sequence of Clostridium hylemonae (DSM 15053).</title>
        <authorList>
            <person name="Sudarsanam P."/>
            <person name="Ley R."/>
            <person name="Guruge J."/>
            <person name="Turnbaugh P.J."/>
            <person name="Mahowald M."/>
            <person name="Liep D."/>
            <person name="Gordon J."/>
        </authorList>
    </citation>
    <scope>NUCLEOTIDE SEQUENCE</scope>
    <source>
        <strain evidence="12">DSM 15053</strain>
    </source>
</reference>
<gene>
    <name evidence="12" type="ORF">CLOHYLEM_05129</name>
</gene>
<proteinExistence type="inferred from homology"/>
<evidence type="ECO:0000256" key="9">
    <source>
        <dbReference type="ARBA" id="ARBA00024202"/>
    </source>
</evidence>
<dbReference type="GO" id="GO:0005886">
    <property type="term" value="C:plasma membrane"/>
    <property type="evidence" value="ECO:0007669"/>
    <property type="project" value="UniProtKB-SubCell"/>
</dbReference>
<evidence type="ECO:0000256" key="6">
    <source>
        <dbReference type="ARBA" id="ARBA00022927"/>
    </source>
</evidence>
<keyword evidence="4 10" id="KW-0812">Transmembrane</keyword>
<dbReference type="Gene3D" id="1.10.3720.10">
    <property type="entry name" value="MetI-like"/>
    <property type="match status" value="1"/>
</dbReference>
<sequence>MAGPESKEDVQMKTYLRKNPLLVTGVILLAVMTALAVLIPVLSPYTDTAQNAGLRNAPSSLAHLFGTDKFGRDIFVRVFSGTRISLSIGIGSAVICGAVGILYGSAAGCGGEKTDMLLMRAADVIDSIPSLLYVILIMLVMGASAGSILLGFCIGGWVGLARIVRGEIRRLRSEDFCTAARLLGAGTGRILFVHLLPNAAGAIIVNLTFLIPKAMFTEAFLSFVGVGISAPAASLGTLIQDARSQIQVAPAQMLYPILVLCILILSVNLIGAGLEKAVRRAEEG</sequence>
<dbReference type="Pfam" id="PF00528">
    <property type="entry name" value="BPD_transp_1"/>
    <property type="match status" value="1"/>
</dbReference>
<dbReference type="InterPro" id="IPR025966">
    <property type="entry name" value="OppC_N"/>
</dbReference>
<keyword evidence="6" id="KW-0653">Protein transport</keyword>
<keyword evidence="3" id="KW-1003">Cell membrane</keyword>
<dbReference type="GO" id="GO:0015031">
    <property type="term" value="P:protein transport"/>
    <property type="evidence" value="ECO:0007669"/>
    <property type="project" value="UniProtKB-KW"/>
</dbReference>
<feature type="transmembrane region" description="Helical" evidence="10">
    <location>
        <begin position="219"/>
        <end position="239"/>
    </location>
</feature>
<feature type="transmembrane region" description="Helical" evidence="10">
    <location>
        <begin position="21"/>
        <end position="42"/>
    </location>
</feature>
<dbReference type="InterPro" id="IPR050366">
    <property type="entry name" value="BP-dependent_transpt_permease"/>
</dbReference>
<evidence type="ECO:0000256" key="2">
    <source>
        <dbReference type="ARBA" id="ARBA00022448"/>
    </source>
</evidence>
<keyword evidence="13" id="KW-1185">Reference proteome</keyword>
<evidence type="ECO:0000256" key="7">
    <source>
        <dbReference type="ARBA" id="ARBA00022989"/>
    </source>
</evidence>
<feature type="transmembrane region" description="Helical" evidence="10">
    <location>
        <begin position="131"/>
        <end position="158"/>
    </location>
</feature>
<dbReference type="InterPro" id="IPR035906">
    <property type="entry name" value="MetI-like_sf"/>
</dbReference>
<evidence type="ECO:0000256" key="4">
    <source>
        <dbReference type="ARBA" id="ARBA00022692"/>
    </source>
</evidence>
<dbReference type="SUPFAM" id="SSF161098">
    <property type="entry name" value="MetI-like"/>
    <property type="match status" value="1"/>
</dbReference>
<evidence type="ECO:0000256" key="8">
    <source>
        <dbReference type="ARBA" id="ARBA00023136"/>
    </source>
</evidence>
<evidence type="ECO:0000313" key="12">
    <source>
        <dbReference type="EMBL" id="EEG74468.1"/>
    </source>
</evidence>
<dbReference type="OrthoDB" id="9797852at2"/>
<keyword evidence="8 10" id="KW-0472">Membrane</keyword>
<dbReference type="PANTHER" id="PTHR43386">
    <property type="entry name" value="OLIGOPEPTIDE TRANSPORT SYSTEM PERMEASE PROTEIN APPC"/>
    <property type="match status" value="1"/>
</dbReference>
<keyword evidence="5" id="KW-0571">Peptide transport</keyword>